<dbReference type="PANTHER" id="PTHR37316">
    <property type="entry name" value="TEICHOIC ACID GLYCEROL-PHOSPHATE PRIMASE"/>
    <property type="match status" value="1"/>
</dbReference>
<dbReference type="Pfam" id="PF04464">
    <property type="entry name" value="Glyphos_transf"/>
    <property type="match status" value="1"/>
</dbReference>
<dbReference type="InterPro" id="IPR051612">
    <property type="entry name" value="Teichoic_Acid_Biosynth"/>
</dbReference>
<dbReference type="Gene3D" id="3.40.50.11820">
    <property type="match status" value="1"/>
</dbReference>
<comment type="subcellular location">
    <subcellularLocation>
        <location evidence="1">Cell membrane</location>
        <topology evidence="1">Peripheral membrane protein</topology>
    </subcellularLocation>
</comment>
<dbReference type="InterPro" id="IPR043148">
    <property type="entry name" value="TagF_C"/>
</dbReference>
<sequence length="425" mass="49281">MTFHGSFRPLADWLLLPLWWLFDRLLPKRMDRWAFFVHPLKSDQFIENSRAVFEAVKADPAIQKVIFTRGGDGLDLHLEGTCNTRLVDLQSLAGLLCLARCGVYLLTNSIALDMSWRWPDGGFSVLRPTMRRRIVVNLWHGIPLKRLFALANPALRENADRVAFRRRERARYQGLVCSSEVDSYAMAAIFHPIEYSRLWLTGLPRNDFLSMPEAELPRFLASEVDTIRRFKRGRRLVTYAPTFRESEVEAASCYQFSDDQITRLKALMARHDAVFGFRMHYFRKGDQLFNMERYIDGECLLDLGHKAIHEIAPVLRESDLVVTDYSSVYIDALYLDKPVFSFAYDLEHYQTRQNGLLYDMDLAFPGPVLKHFDDLLRALDEELTCPRQVASGRYAQTKKLFFSFQDDCNSARVVGRLNELIGKRQ</sequence>
<keyword evidence="6" id="KW-0472">Membrane</keyword>
<dbReference type="SUPFAM" id="SSF53756">
    <property type="entry name" value="UDP-Glycosyltransferase/glycogen phosphorylase"/>
    <property type="match status" value="1"/>
</dbReference>
<evidence type="ECO:0000256" key="3">
    <source>
        <dbReference type="ARBA" id="ARBA00022475"/>
    </source>
</evidence>
<comment type="similarity">
    <text evidence="2">Belongs to the CDP-glycerol glycerophosphotransferase family.</text>
</comment>
<evidence type="ECO:0000256" key="4">
    <source>
        <dbReference type="ARBA" id="ARBA00022679"/>
    </source>
</evidence>
<proteinExistence type="inferred from homology"/>
<evidence type="ECO:0000256" key="5">
    <source>
        <dbReference type="ARBA" id="ARBA00022944"/>
    </source>
</evidence>
<keyword evidence="4" id="KW-0808">Transferase</keyword>
<comment type="caution">
    <text evidence="7">The sequence shown here is derived from an EMBL/GenBank/DDBJ whole genome shotgun (WGS) entry which is preliminary data.</text>
</comment>
<organism evidence="7 8">
    <name type="scientific">Metapseudomonas resinovorans</name>
    <name type="common">Pseudomonas resinovorans</name>
    <dbReference type="NCBI Taxonomy" id="53412"/>
    <lineage>
        <taxon>Bacteria</taxon>
        <taxon>Pseudomonadati</taxon>
        <taxon>Pseudomonadota</taxon>
        <taxon>Gammaproteobacteria</taxon>
        <taxon>Pseudomonadales</taxon>
        <taxon>Pseudomonadaceae</taxon>
        <taxon>Metapseudomonas</taxon>
    </lineage>
</organism>
<keyword evidence="8" id="KW-1185">Reference proteome</keyword>
<dbReference type="PANTHER" id="PTHR37316:SF3">
    <property type="entry name" value="TEICHOIC ACID GLYCEROL-PHOSPHATE TRANSFERASE"/>
    <property type="match status" value="1"/>
</dbReference>
<reference evidence="7 8" key="1">
    <citation type="submission" date="2022-07" db="EMBL/GenBank/DDBJ databases">
        <title>Genome Analysis of Selected Gammaproteobacteria from Nigerian Food snails.</title>
        <authorList>
            <person name="Okafor A.C."/>
        </authorList>
    </citation>
    <scope>NUCLEOTIDE SEQUENCE [LARGE SCALE GENOMIC DNA]</scope>
    <source>
        <strain evidence="7 8">Awg 2</strain>
    </source>
</reference>
<evidence type="ECO:0000313" key="7">
    <source>
        <dbReference type="EMBL" id="MDA8483456.1"/>
    </source>
</evidence>
<dbReference type="EMBL" id="JANEWF010000008">
    <property type="protein sequence ID" value="MDA8483456.1"/>
    <property type="molecule type" value="Genomic_DNA"/>
</dbReference>
<accession>A0ABT4Y3V6</accession>
<keyword evidence="5" id="KW-0777">Teichoic acid biosynthesis</keyword>
<dbReference type="Proteomes" id="UP001211689">
    <property type="component" value="Unassembled WGS sequence"/>
</dbReference>
<protein>
    <submittedName>
        <fullName evidence="7">CDP-glycerol glycerophosphotransferase family protein</fullName>
    </submittedName>
</protein>
<dbReference type="InterPro" id="IPR043149">
    <property type="entry name" value="TagF_N"/>
</dbReference>
<name>A0ABT4Y3V6_METRE</name>
<dbReference type="RefSeq" id="WP_271470692.1">
    <property type="nucleotide sequence ID" value="NZ_JANEWF010000008.1"/>
</dbReference>
<keyword evidence="3" id="KW-1003">Cell membrane</keyword>
<evidence type="ECO:0000313" key="8">
    <source>
        <dbReference type="Proteomes" id="UP001211689"/>
    </source>
</evidence>
<evidence type="ECO:0000256" key="2">
    <source>
        <dbReference type="ARBA" id="ARBA00010488"/>
    </source>
</evidence>
<dbReference type="Gene3D" id="3.40.50.12580">
    <property type="match status" value="1"/>
</dbReference>
<dbReference type="InterPro" id="IPR007554">
    <property type="entry name" value="Glycerophosphate_synth"/>
</dbReference>
<evidence type="ECO:0000256" key="6">
    <source>
        <dbReference type="ARBA" id="ARBA00023136"/>
    </source>
</evidence>
<gene>
    <name evidence="7" type="ORF">NNO07_10280</name>
</gene>
<evidence type="ECO:0000256" key="1">
    <source>
        <dbReference type="ARBA" id="ARBA00004202"/>
    </source>
</evidence>